<sequence length="250" mass="27172">MKAMILAAGRGKRMRPLTDRIPKPLLPIAGRSLIVHLIHRLVREGYRDLVINIAYKGNHIETALGNGTAFGARIRYSRESPAALDTGGGILNALPLLGADPFLVINGDIWTDYPFSRLSAPPPPGLAHLVLVPNPPHNAYGDFGLLPEGITALDRDTLPGSGLPAREASRPPHARFRLSNHQGERLTFTGMGVYRPALFSDCEPGKFPLGPILRRAVDAGQVTGERYTGEWQDIGTPARLRLLSSLFEGR</sequence>
<dbReference type="PANTHER" id="PTHR43584:SF8">
    <property type="entry name" value="N-ACETYLMURAMATE ALPHA-1-PHOSPHATE URIDYLYLTRANSFERASE"/>
    <property type="match status" value="1"/>
</dbReference>
<dbReference type="CDD" id="cd06422">
    <property type="entry name" value="NTP_transferase_like_1"/>
    <property type="match status" value="1"/>
</dbReference>
<accession>A0A450TBE7</accession>
<dbReference type="Gene3D" id="3.90.550.10">
    <property type="entry name" value="Spore Coat Polysaccharide Biosynthesis Protein SpsA, Chain A"/>
    <property type="match status" value="1"/>
</dbReference>
<dbReference type="EMBL" id="CAADEZ010000361">
    <property type="protein sequence ID" value="VFJ64628.1"/>
    <property type="molecule type" value="Genomic_DNA"/>
</dbReference>
<protein>
    <submittedName>
        <fullName evidence="4">MurNAc alpha-1-phosphate uridylyltransferase</fullName>
    </submittedName>
</protein>
<evidence type="ECO:0000313" key="4">
    <source>
        <dbReference type="EMBL" id="VFJ64095.1"/>
    </source>
</evidence>
<organism evidence="4">
    <name type="scientific">Candidatus Kentrum sp. FM</name>
    <dbReference type="NCBI Taxonomy" id="2126340"/>
    <lineage>
        <taxon>Bacteria</taxon>
        <taxon>Pseudomonadati</taxon>
        <taxon>Pseudomonadota</taxon>
        <taxon>Gammaproteobacteria</taxon>
        <taxon>Candidatus Kentrum</taxon>
    </lineage>
</organism>
<dbReference type="GO" id="GO:0016779">
    <property type="term" value="F:nucleotidyltransferase activity"/>
    <property type="evidence" value="ECO:0007669"/>
    <property type="project" value="UniProtKB-KW"/>
</dbReference>
<dbReference type="PANTHER" id="PTHR43584">
    <property type="entry name" value="NUCLEOTIDYL TRANSFERASE"/>
    <property type="match status" value="1"/>
</dbReference>
<dbReference type="SUPFAM" id="SSF53448">
    <property type="entry name" value="Nucleotide-diphospho-sugar transferases"/>
    <property type="match status" value="1"/>
</dbReference>
<dbReference type="Pfam" id="PF00483">
    <property type="entry name" value="NTP_transferase"/>
    <property type="match status" value="1"/>
</dbReference>
<keyword evidence="1 4" id="KW-0808">Transferase</keyword>
<evidence type="ECO:0000256" key="2">
    <source>
        <dbReference type="ARBA" id="ARBA00022695"/>
    </source>
</evidence>
<dbReference type="AlphaFoldDB" id="A0A450TBE7"/>
<dbReference type="InterPro" id="IPR050065">
    <property type="entry name" value="GlmU-like"/>
</dbReference>
<dbReference type="InterPro" id="IPR005835">
    <property type="entry name" value="NTP_transferase_dom"/>
</dbReference>
<feature type="domain" description="Nucleotidyl transferase" evidence="3">
    <location>
        <begin position="2"/>
        <end position="118"/>
    </location>
</feature>
<reference evidence="4" key="1">
    <citation type="submission" date="2019-02" db="EMBL/GenBank/DDBJ databases">
        <authorList>
            <person name="Gruber-Vodicka R. H."/>
            <person name="Seah K. B. B."/>
        </authorList>
    </citation>
    <scope>NUCLEOTIDE SEQUENCE</scope>
    <source>
        <strain evidence="5">BECK_BZ163</strain>
        <strain evidence="6">BECK_BZ164</strain>
        <strain evidence="4">BECK_BZ165</strain>
    </source>
</reference>
<dbReference type="EMBL" id="CAADFA010000360">
    <property type="protein sequence ID" value="VFJ64095.1"/>
    <property type="molecule type" value="Genomic_DNA"/>
</dbReference>
<keyword evidence="2 4" id="KW-0548">Nucleotidyltransferase</keyword>
<proteinExistence type="predicted"/>
<evidence type="ECO:0000313" key="6">
    <source>
        <dbReference type="EMBL" id="VFK09038.1"/>
    </source>
</evidence>
<evidence type="ECO:0000256" key="1">
    <source>
        <dbReference type="ARBA" id="ARBA00022679"/>
    </source>
</evidence>
<name>A0A450TBE7_9GAMM</name>
<evidence type="ECO:0000313" key="5">
    <source>
        <dbReference type="EMBL" id="VFJ64628.1"/>
    </source>
</evidence>
<gene>
    <name evidence="5" type="ORF">BECKFM1743A_GA0114220_103612</name>
    <name evidence="6" type="ORF">BECKFM1743B_GA0114221_100933</name>
    <name evidence="4" type="ORF">BECKFM1743C_GA0114222_103602</name>
</gene>
<dbReference type="EMBL" id="CAADFL010000093">
    <property type="protein sequence ID" value="VFK09038.1"/>
    <property type="molecule type" value="Genomic_DNA"/>
</dbReference>
<dbReference type="InterPro" id="IPR029044">
    <property type="entry name" value="Nucleotide-diphossugar_trans"/>
</dbReference>
<evidence type="ECO:0000259" key="3">
    <source>
        <dbReference type="Pfam" id="PF00483"/>
    </source>
</evidence>